<evidence type="ECO:0000313" key="1">
    <source>
        <dbReference type="EMBL" id="CAF3394840.1"/>
    </source>
</evidence>
<dbReference type="Proteomes" id="UP000663848">
    <property type="component" value="Unassembled WGS sequence"/>
</dbReference>
<dbReference type="EMBL" id="CAJOBO010003410">
    <property type="protein sequence ID" value="CAF4491801.1"/>
    <property type="molecule type" value="Genomic_DNA"/>
</dbReference>
<dbReference type="AlphaFoldDB" id="A0A817ZIQ9"/>
<accession>A0A817ZIQ9</accession>
<name>A0A817ZIQ9_9BILA</name>
<proteinExistence type="predicted"/>
<gene>
    <name evidence="2" type="ORF">GRG538_LOCUS28491</name>
    <name evidence="3" type="ORF">HFQ381_LOCUS27087</name>
    <name evidence="1" type="ORF">LUA448_LOCUS17014</name>
    <name evidence="4" type="ORF">QYT958_LOCUS7449</name>
</gene>
<evidence type="ECO:0000313" key="5">
    <source>
        <dbReference type="Proteomes" id="UP000663833"/>
    </source>
</evidence>
<protein>
    <submittedName>
        <fullName evidence="1">Uncharacterized protein</fullName>
    </submittedName>
</protein>
<dbReference type="Proteomes" id="UP000663872">
    <property type="component" value="Unassembled WGS sequence"/>
</dbReference>
<reference evidence="1" key="1">
    <citation type="submission" date="2021-02" db="EMBL/GenBank/DDBJ databases">
        <authorList>
            <person name="Nowell W R."/>
        </authorList>
    </citation>
    <scope>NUCLEOTIDE SEQUENCE</scope>
</reference>
<dbReference type="EMBL" id="CAJNYD010002140">
    <property type="protein sequence ID" value="CAF3394840.1"/>
    <property type="molecule type" value="Genomic_DNA"/>
</dbReference>
<evidence type="ECO:0000313" key="2">
    <source>
        <dbReference type="EMBL" id="CAF3703179.1"/>
    </source>
</evidence>
<dbReference type="EMBL" id="CAJNYT010004937">
    <property type="protein sequence ID" value="CAF3703179.1"/>
    <property type="molecule type" value="Genomic_DNA"/>
</dbReference>
<sequence>MLNGDLDYNTPMYSAQQTQLLFQSEHIETKLIEMKDLTHVTSFQSYPKNAVVESTTCTDQIIVQFLYQQELNLDLETIDCNCSLKENLFGIDWFYSNPVVNETLYRLFGNSTTNYWGINITSQATVKPIQNKSSRLPFDRSFFILLSITFRCFYLNVTE</sequence>
<comment type="caution">
    <text evidence="1">The sequence shown here is derived from an EMBL/GenBank/DDBJ whole genome shotgun (WGS) entry which is preliminary data.</text>
</comment>
<evidence type="ECO:0000313" key="4">
    <source>
        <dbReference type="EMBL" id="CAF4538819.1"/>
    </source>
</evidence>
<organism evidence="1 5">
    <name type="scientific">Rotaria socialis</name>
    <dbReference type="NCBI Taxonomy" id="392032"/>
    <lineage>
        <taxon>Eukaryota</taxon>
        <taxon>Metazoa</taxon>
        <taxon>Spiralia</taxon>
        <taxon>Gnathifera</taxon>
        <taxon>Rotifera</taxon>
        <taxon>Eurotatoria</taxon>
        <taxon>Bdelloidea</taxon>
        <taxon>Philodinida</taxon>
        <taxon>Philodinidae</taxon>
        <taxon>Rotaria</taxon>
    </lineage>
</organism>
<dbReference type="EMBL" id="CAJOBR010000713">
    <property type="protein sequence ID" value="CAF4538819.1"/>
    <property type="molecule type" value="Genomic_DNA"/>
</dbReference>
<dbReference type="Proteomes" id="UP000663833">
    <property type="component" value="Unassembled WGS sequence"/>
</dbReference>
<dbReference type="Proteomes" id="UP000663851">
    <property type="component" value="Unassembled WGS sequence"/>
</dbReference>
<evidence type="ECO:0000313" key="3">
    <source>
        <dbReference type="EMBL" id="CAF4491801.1"/>
    </source>
</evidence>